<dbReference type="InterPro" id="IPR020026">
    <property type="entry name" value="PseC"/>
</dbReference>
<dbReference type="AlphaFoldDB" id="A0A3A9AX40"/>
<dbReference type="GO" id="GO:0008483">
    <property type="term" value="F:transaminase activity"/>
    <property type="evidence" value="ECO:0007669"/>
    <property type="project" value="UniProtKB-KW"/>
</dbReference>
<keyword evidence="5" id="KW-1185">Reference proteome</keyword>
<evidence type="ECO:0000313" key="4">
    <source>
        <dbReference type="EMBL" id="RKI91716.1"/>
    </source>
</evidence>
<dbReference type="RefSeq" id="WP_120468911.1">
    <property type="nucleotide sequence ID" value="NZ_CATAJS010000001.1"/>
</dbReference>
<protein>
    <submittedName>
        <fullName evidence="4">UDP-4-amino-4, 6-dideoxy-N-acetyl-beta-L-altrosamine transaminase</fullName>
        <ecNumber evidence="4">2.6.1.92</ecNumber>
    </submittedName>
</protein>
<dbReference type="NCBIfam" id="TIGR03588">
    <property type="entry name" value="PseC"/>
    <property type="match status" value="1"/>
</dbReference>
<dbReference type="Proteomes" id="UP000280696">
    <property type="component" value="Unassembled WGS sequence"/>
</dbReference>
<dbReference type="OrthoDB" id="9810913at2"/>
<evidence type="ECO:0000256" key="2">
    <source>
        <dbReference type="PIRSR" id="PIRSR000390-2"/>
    </source>
</evidence>
<feature type="modified residue" description="N6-(pyridoxal phosphate)lysine" evidence="2">
    <location>
        <position position="195"/>
    </location>
</feature>
<dbReference type="Pfam" id="PF01041">
    <property type="entry name" value="DegT_DnrJ_EryC1"/>
    <property type="match status" value="1"/>
</dbReference>
<dbReference type="CDD" id="cd00616">
    <property type="entry name" value="AHBA_syn"/>
    <property type="match status" value="1"/>
</dbReference>
<name>A0A3A9AX40_9FIRM</name>
<dbReference type="EMBL" id="RAYQ01000008">
    <property type="protein sequence ID" value="RKI91716.1"/>
    <property type="molecule type" value="Genomic_DNA"/>
</dbReference>
<dbReference type="InterPro" id="IPR000653">
    <property type="entry name" value="DegT/StrS_aminotransferase"/>
</dbReference>
<evidence type="ECO:0000256" key="1">
    <source>
        <dbReference type="PIRSR" id="PIRSR000390-1"/>
    </source>
</evidence>
<dbReference type="InterPro" id="IPR015422">
    <property type="entry name" value="PyrdxlP-dep_Trfase_small"/>
</dbReference>
<comment type="similarity">
    <text evidence="3">Belongs to the DegT/DnrJ/EryC1 family.</text>
</comment>
<keyword evidence="4" id="KW-0032">Aminotransferase</keyword>
<feature type="active site" description="Proton acceptor" evidence="1">
    <location>
        <position position="195"/>
    </location>
</feature>
<gene>
    <name evidence="4" type="primary">pseC</name>
    <name evidence="4" type="ORF">D7V94_08930</name>
</gene>
<keyword evidence="2 3" id="KW-0663">Pyridoxal phosphate</keyword>
<dbReference type="Gene3D" id="3.40.640.10">
    <property type="entry name" value="Type I PLP-dependent aspartate aminotransferase-like (Major domain)"/>
    <property type="match status" value="1"/>
</dbReference>
<comment type="caution">
    <text evidence="4">The sequence shown here is derived from an EMBL/GenBank/DDBJ whole genome shotgun (WGS) entry which is preliminary data.</text>
</comment>
<dbReference type="GO" id="GO:0030170">
    <property type="term" value="F:pyridoxal phosphate binding"/>
    <property type="evidence" value="ECO:0007669"/>
    <property type="project" value="TreeGrafter"/>
</dbReference>
<dbReference type="Gene3D" id="3.90.1150.10">
    <property type="entry name" value="Aspartate Aminotransferase, domain 1"/>
    <property type="match status" value="1"/>
</dbReference>
<evidence type="ECO:0000256" key="3">
    <source>
        <dbReference type="RuleBase" id="RU004508"/>
    </source>
</evidence>
<dbReference type="PIRSF" id="PIRSF000390">
    <property type="entry name" value="PLP_StrS"/>
    <property type="match status" value="1"/>
</dbReference>
<dbReference type="EC" id="2.6.1.92" evidence="4"/>
<dbReference type="GO" id="GO:0000271">
    <property type="term" value="P:polysaccharide biosynthetic process"/>
    <property type="evidence" value="ECO:0007669"/>
    <property type="project" value="TreeGrafter"/>
</dbReference>
<accession>A0A3A9AX40</accession>
<proteinExistence type="inferred from homology"/>
<keyword evidence="4" id="KW-0808">Transferase</keyword>
<dbReference type="InterPro" id="IPR015421">
    <property type="entry name" value="PyrdxlP-dep_Trfase_major"/>
</dbReference>
<reference evidence="4 5" key="1">
    <citation type="submission" date="2018-09" db="EMBL/GenBank/DDBJ databases">
        <title>Murine metabolic-syndrome-specific gut microbial biobank.</title>
        <authorList>
            <person name="Liu C."/>
        </authorList>
    </citation>
    <scope>NUCLEOTIDE SEQUENCE [LARGE SCALE GENOMIC DNA]</scope>
    <source>
        <strain evidence="4 5">0.1xD8-82</strain>
    </source>
</reference>
<sequence length="403" mass="45644">MDKPAISGGSPIRDKKIYYGHQYIDEADIQAVVDVLRSDYLTCGPKIEELEKKLCEITGAKYAVACSNGTAALHMACLAAEIKEDDEVITTPITFAASANCALYCGAKPVFADINEETYNIDPEQVKKLTGERTRAVVAVDFTGQSVELDSLLAHCHANNMVLIEDGAHVIGTRYKGRCNGSIADMTTLSFHPVKTVTCGEGGAVLTNSEEYYKKLLLYRTHGITRDLWQMHHEPDGPWYYEQVVLGMNYRLTDMQAALLISQLDKLPVFSLRRKEIVKAYNEAFGKLPQLVVQKEIPESDTTRHLYILRLNPLRLRINRKQFFEALEAENICCNVHYIPTYYFPYYEKLGYRRGLCPKAEKLYEEIISLPLYYAMSDQDVKDVIRAVTRIAEYFDVENSNEA</sequence>
<dbReference type="InterPro" id="IPR015424">
    <property type="entry name" value="PyrdxlP-dep_Trfase"/>
</dbReference>
<dbReference type="PANTHER" id="PTHR30244">
    <property type="entry name" value="TRANSAMINASE"/>
    <property type="match status" value="1"/>
</dbReference>
<evidence type="ECO:0000313" key="5">
    <source>
        <dbReference type="Proteomes" id="UP000280696"/>
    </source>
</evidence>
<dbReference type="SUPFAM" id="SSF53383">
    <property type="entry name" value="PLP-dependent transferases"/>
    <property type="match status" value="1"/>
</dbReference>
<dbReference type="PANTHER" id="PTHR30244:SF34">
    <property type="entry name" value="DTDP-4-AMINO-4,6-DIDEOXYGALACTOSE TRANSAMINASE"/>
    <property type="match status" value="1"/>
</dbReference>
<organism evidence="4 5">
    <name type="scientific">Parablautia intestinalis</name>
    <dbReference type="NCBI Taxonomy" id="2320100"/>
    <lineage>
        <taxon>Bacteria</taxon>
        <taxon>Bacillati</taxon>
        <taxon>Bacillota</taxon>
        <taxon>Clostridia</taxon>
        <taxon>Lachnospirales</taxon>
        <taxon>Lachnospiraceae</taxon>
        <taxon>Parablautia</taxon>
    </lineage>
</organism>